<dbReference type="PIRSF" id="PIRSF035875">
    <property type="entry name" value="RNase_BN"/>
    <property type="match status" value="1"/>
</dbReference>
<dbReference type="Pfam" id="PF03631">
    <property type="entry name" value="Virul_fac_BrkB"/>
    <property type="match status" value="1"/>
</dbReference>
<keyword evidence="2" id="KW-1003">Cell membrane</keyword>
<evidence type="ECO:0000256" key="6">
    <source>
        <dbReference type="SAM" id="Phobius"/>
    </source>
</evidence>
<dbReference type="EMBL" id="CTEN01000004">
    <property type="protein sequence ID" value="CQR25674.1"/>
    <property type="molecule type" value="Genomic_DNA"/>
</dbReference>
<accession>A0A0E4CTE8</accession>
<keyword evidence="4 6" id="KW-1133">Transmembrane helix</keyword>
<evidence type="ECO:0000256" key="2">
    <source>
        <dbReference type="ARBA" id="ARBA00022475"/>
    </source>
</evidence>
<dbReference type="InterPro" id="IPR017039">
    <property type="entry name" value="Virul_fac_BrkB"/>
</dbReference>
<feature type="transmembrane region" description="Helical" evidence="6">
    <location>
        <begin position="245"/>
        <end position="271"/>
    </location>
</feature>
<feature type="transmembrane region" description="Helical" evidence="6">
    <location>
        <begin position="181"/>
        <end position="200"/>
    </location>
</feature>
<feature type="transmembrane region" description="Helical" evidence="6">
    <location>
        <begin position="93"/>
        <end position="112"/>
    </location>
</feature>
<dbReference type="GO" id="GO:0005886">
    <property type="term" value="C:plasma membrane"/>
    <property type="evidence" value="ECO:0007669"/>
    <property type="project" value="UniProtKB-SubCell"/>
</dbReference>
<evidence type="ECO:0000256" key="1">
    <source>
        <dbReference type="ARBA" id="ARBA00004651"/>
    </source>
</evidence>
<evidence type="ECO:0000256" key="3">
    <source>
        <dbReference type="ARBA" id="ARBA00022692"/>
    </source>
</evidence>
<dbReference type="STRING" id="1608583.BN1356_02016"/>
<evidence type="ECO:0000256" key="4">
    <source>
        <dbReference type="ARBA" id="ARBA00022989"/>
    </source>
</evidence>
<feature type="transmembrane region" description="Helical" evidence="6">
    <location>
        <begin position="133"/>
        <end position="161"/>
    </location>
</feature>
<dbReference type="PANTHER" id="PTHR30213:SF0">
    <property type="entry name" value="UPF0761 MEMBRANE PROTEIN YIHY"/>
    <property type="match status" value="1"/>
</dbReference>
<dbReference type="Proteomes" id="UP000198604">
    <property type="component" value="Unassembled WGS sequence"/>
</dbReference>
<evidence type="ECO:0000313" key="7">
    <source>
        <dbReference type="EMBL" id="CQR25674.1"/>
    </source>
</evidence>
<dbReference type="OrthoDB" id="9775903at2"/>
<reference evidence="8" key="1">
    <citation type="submission" date="2015-03" db="EMBL/GenBank/DDBJ databases">
        <authorList>
            <person name="Urmite Genomes"/>
        </authorList>
    </citation>
    <scope>NUCLEOTIDE SEQUENCE [LARGE SCALE GENOMIC DNA]</scope>
    <source>
        <strain evidence="8">FF10</strain>
    </source>
</reference>
<feature type="transmembrane region" description="Helical" evidence="6">
    <location>
        <begin position="212"/>
        <end position="233"/>
    </location>
</feature>
<organism evidence="7 8">
    <name type="scientific">Streptococcus varani</name>
    <dbReference type="NCBI Taxonomy" id="1608583"/>
    <lineage>
        <taxon>Bacteria</taxon>
        <taxon>Bacillati</taxon>
        <taxon>Bacillota</taxon>
        <taxon>Bacilli</taxon>
        <taxon>Lactobacillales</taxon>
        <taxon>Streptococcaceae</taxon>
        <taxon>Streptococcus</taxon>
    </lineage>
</organism>
<feature type="transmembrane region" description="Helical" evidence="6">
    <location>
        <begin position="33"/>
        <end position="57"/>
    </location>
</feature>
<keyword evidence="8" id="KW-1185">Reference proteome</keyword>
<proteinExistence type="predicted"/>
<evidence type="ECO:0000256" key="5">
    <source>
        <dbReference type="ARBA" id="ARBA00023136"/>
    </source>
</evidence>
<dbReference type="RefSeq" id="WP_093651202.1">
    <property type="nucleotide sequence ID" value="NZ_CTEN01000004.1"/>
</dbReference>
<sequence length="317" mass="35857">MKKKLTLSQCREFVKKFLALYKSAELNITSVAVAYYILVSIFPMLLLLANLLPYFQFDIDQILSLLKDFLPSQLYPTVASMVSAILTKPSNTWLGISIATTLWSISASMSVLQIAVNKAYGVLEHRDFIISRIVGIFLGIGLQVIITVGVLAITFGKTLLLTLGHFLDFDHGFFENLANQTVPMVYVLLFLGLMMLYYFLPNVRIRKIKFVLPGALFVIVVMSTVGRFFALYVESYAARWMDFRLVTFIIILVLMLWFVFMANILITGAVLNATYQSMVVEEFSTRPGDIGAVLDRIKTRFKNLNTKDDDENKSESD</sequence>
<gene>
    <name evidence="7" type="ORF">BN1356_02016</name>
</gene>
<keyword evidence="3 6" id="KW-0812">Transmembrane</keyword>
<protein>
    <submittedName>
        <fullName evidence="7">Ribonuclease BN</fullName>
    </submittedName>
</protein>
<keyword evidence="5 6" id="KW-0472">Membrane</keyword>
<dbReference type="AlphaFoldDB" id="A0A0E4CTE8"/>
<evidence type="ECO:0000313" key="8">
    <source>
        <dbReference type="Proteomes" id="UP000198604"/>
    </source>
</evidence>
<dbReference type="PANTHER" id="PTHR30213">
    <property type="entry name" value="INNER MEMBRANE PROTEIN YHJD"/>
    <property type="match status" value="1"/>
</dbReference>
<comment type="subcellular location">
    <subcellularLocation>
        <location evidence="1">Cell membrane</location>
        <topology evidence="1">Multi-pass membrane protein</topology>
    </subcellularLocation>
</comment>
<name>A0A0E4CTE8_9STRE</name>